<dbReference type="AlphaFoldDB" id="A0A430B160"/>
<dbReference type="RefSeq" id="WP_126807640.1">
    <property type="nucleotide sequence ID" value="NZ_NGKA01000004.1"/>
</dbReference>
<evidence type="ECO:0000313" key="2">
    <source>
        <dbReference type="Proteomes" id="UP000287605"/>
    </source>
</evidence>
<reference evidence="1 2" key="1">
    <citation type="submission" date="2017-05" db="EMBL/GenBank/DDBJ databases">
        <title>Vagococcus spp. assemblies.</title>
        <authorList>
            <person name="Gulvik C.A."/>
        </authorList>
    </citation>
    <scope>NUCLEOTIDE SEQUENCE [LARGE SCALE GENOMIC DNA]</scope>
    <source>
        <strain evidence="1 2">CCUG 51432</strain>
    </source>
</reference>
<proteinExistence type="predicted"/>
<evidence type="ECO:0000313" key="1">
    <source>
        <dbReference type="EMBL" id="RSU14077.1"/>
    </source>
</evidence>
<keyword evidence="2" id="KW-1185">Reference proteome</keyword>
<sequence length="177" mass="20164">MKTQTFREFSKKRILPAIIEIDGQKFPNVSVKLPPYCYLTFNERDISVNNIVPLTSQKGKEVLEHLPYAEIEKVEINPVQKLTVVIIAPGTRINLDLKLLLTDGTQFHFECEDMTMLPKLASIFSSHYVPVTDSFGLVEIFKTSASNRAAYDYLEENAEVIAAQKNLKILRVTQMEE</sequence>
<comment type="caution">
    <text evidence="1">The sequence shown here is derived from an EMBL/GenBank/DDBJ whole genome shotgun (WGS) entry which is preliminary data.</text>
</comment>
<organism evidence="1 2">
    <name type="scientific">Vagococcus elongatus</name>
    <dbReference type="NCBI Taxonomy" id="180344"/>
    <lineage>
        <taxon>Bacteria</taxon>
        <taxon>Bacillati</taxon>
        <taxon>Bacillota</taxon>
        <taxon>Bacilli</taxon>
        <taxon>Lactobacillales</taxon>
        <taxon>Enterococcaceae</taxon>
        <taxon>Vagococcus</taxon>
    </lineage>
</organism>
<accession>A0A430B160</accession>
<gene>
    <name evidence="1" type="ORF">CBF29_04120</name>
</gene>
<dbReference type="OrthoDB" id="2339433at2"/>
<name>A0A430B160_9ENTE</name>
<protein>
    <submittedName>
        <fullName evidence="1">Uncharacterized protein</fullName>
    </submittedName>
</protein>
<dbReference type="Proteomes" id="UP000287605">
    <property type="component" value="Unassembled WGS sequence"/>
</dbReference>
<dbReference type="EMBL" id="NGKA01000004">
    <property type="protein sequence ID" value="RSU14077.1"/>
    <property type="molecule type" value="Genomic_DNA"/>
</dbReference>